<sequence>MGTARDVHFHMLPDEADNEVVDPRFREGPYPAEEVEKRLRGFVEPPSHAACRRVLGRRVLLLRGGGGTGTGTAAFALLRERFGAGGLIGLDPGLDLTRWSPSAPRGYLLQGLSSDAAAALSETALLALTELLGQTGGALVVVVGNGQALPGDTATWQVPHVPPTAYDVAKGHLLSMAQEGRLPGHMLSMALTHLDEPRFADYVGPVQLPVAGVDVAEELREVAIGERSVADAVENLRTGGDKAVQETLTRLRASAEGLAFVAAVALLEHQDRTVIRQYANGLRDHITERAVQRGAVPPPVPDTSPQWDLLGCSFEDRLTEIRAKLLSRRVVRTNSTRYWSQPVVFQGRHQAEFLLRRLWWDYDGMSEGIWSALRDMPYQLGIDLAAGRAIGVVLCHATGPKWLQPLYEFASSDDRWRRRLAAYALGEVAQNPDLSGAVRAQLRDWSRLRDVNMRCTVAETCAGSFGLSRPNAALDLLHAILQGSDEELKPRLRSAVTFALNVLLTEESNRPAVLGRLTEWLTEPVGSLRRVYAVHAITALSPTASAGPFRPTALRLHLAELIAAQEEGLLPLVTAALENPASHPAMAEALTVVGSSPDSRQRVCLAELLAALSDASNGRRGVVTFLLSRYRARTAAAISEGTRP</sequence>
<name>A0A1M6YX84_9ACTN</name>
<reference evidence="1 2" key="1">
    <citation type="submission" date="2016-11" db="EMBL/GenBank/DDBJ databases">
        <authorList>
            <person name="Jaros S."/>
            <person name="Januszkiewicz K."/>
            <person name="Wedrychowicz H."/>
        </authorList>
    </citation>
    <scope>NUCLEOTIDE SEQUENCE [LARGE SCALE GENOMIC DNA]</scope>
    <source>
        <strain evidence="1 2">CGMCC 4.2025</strain>
    </source>
</reference>
<proteinExistence type="predicted"/>
<dbReference type="AlphaFoldDB" id="A0A1M6YX84"/>
<dbReference type="STRING" id="310782.SAMN05216499_103159"/>
<protein>
    <recommendedName>
        <fullName evidence="3">HEAT repeat protein</fullName>
    </recommendedName>
</protein>
<organism evidence="1 2">
    <name type="scientific">Actinacidiphila paucisporea</name>
    <dbReference type="NCBI Taxonomy" id="310782"/>
    <lineage>
        <taxon>Bacteria</taxon>
        <taxon>Bacillati</taxon>
        <taxon>Actinomycetota</taxon>
        <taxon>Actinomycetes</taxon>
        <taxon>Kitasatosporales</taxon>
        <taxon>Streptomycetaceae</taxon>
        <taxon>Actinacidiphila</taxon>
    </lineage>
</organism>
<dbReference type="InterPro" id="IPR016024">
    <property type="entry name" value="ARM-type_fold"/>
</dbReference>
<dbReference type="InterPro" id="IPR011989">
    <property type="entry name" value="ARM-like"/>
</dbReference>
<accession>A0A1M6YX84</accession>
<dbReference type="Gene3D" id="1.25.10.10">
    <property type="entry name" value="Leucine-rich Repeat Variant"/>
    <property type="match status" value="1"/>
</dbReference>
<keyword evidence="2" id="KW-1185">Reference proteome</keyword>
<gene>
    <name evidence="1" type="ORF">SAMN05216499_103159</name>
</gene>
<evidence type="ECO:0008006" key="3">
    <source>
        <dbReference type="Google" id="ProtNLM"/>
    </source>
</evidence>
<dbReference type="EMBL" id="FRBI01000003">
    <property type="protein sequence ID" value="SHL22911.1"/>
    <property type="molecule type" value="Genomic_DNA"/>
</dbReference>
<evidence type="ECO:0000313" key="1">
    <source>
        <dbReference type="EMBL" id="SHL22911.1"/>
    </source>
</evidence>
<dbReference type="SUPFAM" id="SSF48371">
    <property type="entry name" value="ARM repeat"/>
    <property type="match status" value="1"/>
</dbReference>
<evidence type="ECO:0000313" key="2">
    <source>
        <dbReference type="Proteomes" id="UP000184111"/>
    </source>
</evidence>
<dbReference type="Proteomes" id="UP000184111">
    <property type="component" value="Unassembled WGS sequence"/>
</dbReference>